<evidence type="ECO:0000313" key="1">
    <source>
        <dbReference type="EMBL" id="GLR46845.1"/>
    </source>
</evidence>
<sequence length="90" mass="10216">MMPWKIARAEALTDPHAARMKVLEKLQRLPELDDAEAEVVRVLLDAILMVEAYRGARHQITFLPEMTQSVDHLLRELEILDRADQLAAAG</sequence>
<proteinExistence type="predicted"/>
<protein>
    <submittedName>
        <fullName evidence="1">Uncharacterized protein</fullName>
    </submittedName>
</protein>
<dbReference type="Proteomes" id="UP001156703">
    <property type="component" value="Unassembled WGS sequence"/>
</dbReference>
<reference evidence="2" key="1">
    <citation type="journal article" date="2019" name="Int. J. Syst. Evol. Microbiol.">
        <title>The Global Catalogue of Microorganisms (GCM) 10K type strain sequencing project: providing services to taxonomists for standard genome sequencing and annotation.</title>
        <authorList>
            <consortium name="The Broad Institute Genomics Platform"/>
            <consortium name="The Broad Institute Genome Sequencing Center for Infectious Disease"/>
            <person name="Wu L."/>
            <person name="Ma J."/>
        </authorList>
    </citation>
    <scope>NUCLEOTIDE SEQUENCE [LARGE SCALE GENOMIC DNA]</scope>
    <source>
        <strain evidence="2">NBRC 102146</strain>
    </source>
</reference>
<name>A0ABQ5Z4E1_9SPHN</name>
<organism evidence="1 2">
    <name type="scientific">Sphingomonas astaxanthinifaciens DSM 22298</name>
    <dbReference type="NCBI Taxonomy" id="1123267"/>
    <lineage>
        <taxon>Bacteria</taxon>
        <taxon>Pseudomonadati</taxon>
        <taxon>Pseudomonadota</taxon>
        <taxon>Alphaproteobacteria</taxon>
        <taxon>Sphingomonadales</taxon>
        <taxon>Sphingomonadaceae</taxon>
        <taxon>Sphingomonas</taxon>
    </lineage>
</organism>
<comment type="caution">
    <text evidence="1">The sequence shown here is derived from an EMBL/GenBank/DDBJ whole genome shotgun (WGS) entry which is preliminary data.</text>
</comment>
<gene>
    <name evidence="1" type="ORF">GCM10007925_05560</name>
</gene>
<evidence type="ECO:0000313" key="2">
    <source>
        <dbReference type="Proteomes" id="UP001156703"/>
    </source>
</evidence>
<accession>A0ABQ5Z4E1</accession>
<dbReference type="EMBL" id="BSOO01000004">
    <property type="protein sequence ID" value="GLR46845.1"/>
    <property type="molecule type" value="Genomic_DNA"/>
</dbReference>
<keyword evidence="2" id="KW-1185">Reference proteome</keyword>